<accession>A0A151Y1P0</accession>
<dbReference type="GO" id="GO:0000908">
    <property type="term" value="F:taurine dioxygenase activity"/>
    <property type="evidence" value="ECO:0007669"/>
    <property type="project" value="TreeGrafter"/>
</dbReference>
<keyword evidence="3 7" id="KW-0223">Dioxygenase</keyword>
<dbReference type="GO" id="GO:0005737">
    <property type="term" value="C:cytoplasm"/>
    <property type="evidence" value="ECO:0007669"/>
    <property type="project" value="TreeGrafter"/>
</dbReference>
<dbReference type="Pfam" id="PF02668">
    <property type="entry name" value="TauD"/>
    <property type="match status" value="1"/>
</dbReference>
<evidence type="ECO:0000256" key="1">
    <source>
        <dbReference type="ARBA" id="ARBA00005896"/>
    </source>
</evidence>
<evidence type="ECO:0000256" key="4">
    <source>
        <dbReference type="ARBA" id="ARBA00023002"/>
    </source>
</evidence>
<dbReference type="InterPro" id="IPR051323">
    <property type="entry name" value="AtsK-like"/>
</dbReference>
<dbReference type="GO" id="GO:0046872">
    <property type="term" value="F:metal ion binding"/>
    <property type="evidence" value="ECO:0007669"/>
    <property type="project" value="UniProtKB-KW"/>
</dbReference>
<evidence type="ECO:0000259" key="6">
    <source>
        <dbReference type="Pfam" id="PF02668"/>
    </source>
</evidence>
<dbReference type="PANTHER" id="PTHR30468:SF1">
    <property type="entry name" value="ALPHA-KETOGLUTARATE-DEPENDENT SULFONATE DIOXYGENASE"/>
    <property type="match status" value="1"/>
</dbReference>
<organism evidence="7 8">
    <name type="scientific">Acinetobacter pragensis</name>
    <dbReference type="NCBI Taxonomy" id="1806892"/>
    <lineage>
        <taxon>Bacteria</taxon>
        <taxon>Pseudomonadati</taxon>
        <taxon>Pseudomonadota</taxon>
        <taxon>Gammaproteobacteria</taxon>
        <taxon>Moraxellales</taxon>
        <taxon>Moraxellaceae</taxon>
        <taxon>Acinetobacter</taxon>
    </lineage>
</organism>
<dbReference type="RefSeq" id="WP_067668863.1">
    <property type="nucleotide sequence ID" value="NZ_CBCSIK010000002.1"/>
</dbReference>
<sequence length="321" mass="36252">MTVLTQLSQAIHDAPRWHQEDQFQNPEEIKIVPLSGEALGAAVFGLDAKKAQSGETVLRLKQALAEHLILIFKQQSLDDFQYLAFASYFGSIFRPSSDNPVLATQSDTGTPPDVVPVSNAVGKGDYTGYGELSPHADHQWTPQPSFGSLLYAIELPKDGGQTSWYNTIKAYDALDNETKQHLDTLQLITYNPFVRFQSNKGAPKDGSYGAFPKYRFKDQPILGHAYPHPLVRTHPESGRKALWLNTHSEVELVNYNDQAGSELIAQLREHILKPEFRYEHQWEQGDIVFWDNQATLHSRRPFPSDQRRLLKRISLAGGRPF</sequence>
<dbReference type="InterPro" id="IPR003819">
    <property type="entry name" value="TauD/TfdA-like"/>
</dbReference>
<keyword evidence="5" id="KW-0408">Iron</keyword>
<proteinExistence type="inferred from homology"/>
<dbReference type="Proteomes" id="UP000076276">
    <property type="component" value="Unassembled WGS sequence"/>
</dbReference>
<dbReference type="EMBL" id="LUAW01000020">
    <property type="protein sequence ID" value="KYQ71981.1"/>
    <property type="molecule type" value="Genomic_DNA"/>
</dbReference>
<evidence type="ECO:0000256" key="2">
    <source>
        <dbReference type="ARBA" id="ARBA00022723"/>
    </source>
</evidence>
<dbReference type="GO" id="GO:0006790">
    <property type="term" value="P:sulfur compound metabolic process"/>
    <property type="evidence" value="ECO:0007669"/>
    <property type="project" value="TreeGrafter"/>
</dbReference>
<dbReference type="STRING" id="1806892.AZH43_12220"/>
<evidence type="ECO:0000313" key="7">
    <source>
        <dbReference type="EMBL" id="KYQ71981.1"/>
    </source>
</evidence>
<keyword evidence="4" id="KW-0560">Oxidoreductase</keyword>
<comment type="similarity">
    <text evidence="1">Belongs to the TfdA dioxygenase family.</text>
</comment>
<keyword evidence="8" id="KW-1185">Reference proteome</keyword>
<protein>
    <submittedName>
        <fullName evidence="7">Taurine dioxygenase</fullName>
    </submittedName>
</protein>
<dbReference type="PANTHER" id="PTHR30468">
    <property type="entry name" value="ALPHA-KETOGLUTARATE-DEPENDENT SULFONATE DIOXYGENASE"/>
    <property type="match status" value="1"/>
</dbReference>
<comment type="caution">
    <text evidence="7">The sequence shown here is derived from an EMBL/GenBank/DDBJ whole genome shotgun (WGS) entry which is preliminary data.</text>
</comment>
<name>A0A151Y1P0_9GAMM</name>
<evidence type="ECO:0000313" key="8">
    <source>
        <dbReference type="Proteomes" id="UP000076276"/>
    </source>
</evidence>
<keyword evidence="2" id="KW-0479">Metal-binding</keyword>
<dbReference type="AlphaFoldDB" id="A0A151Y1P0"/>
<evidence type="ECO:0000256" key="3">
    <source>
        <dbReference type="ARBA" id="ARBA00022964"/>
    </source>
</evidence>
<dbReference type="InterPro" id="IPR042098">
    <property type="entry name" value="TauD-like_sf"/>
</dbReference>
<evidence type="ECO:0000256" key="5">
    <source>
        <dbReference type="ARBA" id="ARBA00023004"/>
    </source>
</evidence>
<feature type="domain" description="TauD/TfdA-like" evidence="6">
    <location>
        <begin position="34"/>
        <end position="313"/>
    </location>
</feature>
<dbReference type="OrthoDB" id="581608at2"/>
<dbReference type="Gene3D" id="3.60.130.10">
    <property type="entry name" value="Clavaminate synthase-like"/>
    <property type="match status" value="1"/>
</dbReference>
<gene>
    <name evidence="7" type="ORF">AZH43_12220</name>
</gene>
<reference evidence="7 8" key="1">
    <citation type="submission" date="2016-03" db="EMBL/GenBank/DDBJ databases">
        <title>Acinetobacter genomospecies 28 strain ANC 4149.</title>
        <authorList>
            <person name="Radolfova-Krizova L."/>
            <person name="Nemec A."/>
        </authorList>
    </citation>
    <scope>NUCLEOTIDE SEQUENCE [LARGE SCALE GENOMIC DNA]</scope>
    <source>
        <strain evidence="7 8">ANC 4149</strain>
    </source>
</reference>
<dbReference type="SUPFAM" id="SSF51197">
    <property type="entry name" value="Clavaminate synthase-like"/>
    <property type="match status" value="1"/>
</dbReference>